<evidence type="ECO:0000259" key="5">
    <source>
        <dbReference type="Pfam" id="PF02055"/>
    </source>
</evidence>
<evidence type="ECO:0000256" key="3">
    <source>
        <dbReference type="ARBA" id="ARBA00022801"/>
    </source>
</evidence>
<dbReference type="Gene3D" id="3.20.20.80">
    <property type="entry name" value="Glycosidases"/>
    <property type="match status" value="1"/>
</dbReference>
<keyword evidence="2" id="KW-0732">Signal</keyword>
<dbReference type="Pfam" id="PF02055">
    <property type="entry name" value="Glyco_hydro_30"/>
    <property type="match status" value="1"/>
</dbReference>
<name>A0ABV5J9Y6_9BACT</name>
<dbReference type="InterPro" id="IPR033453">
    <property type="entry name" value="Glyco_hydro_30_TIM-barrel"/>
</dbReference>
<dbReference type="PANTHER" id="PTHR11069:SF38">
    <property type="entry name" value="GLUCURONOXYLANASE XYNC"/>
    <property type="match status" value="1"/>
</dbReference>
<comment type="similarity">
    <text evidence="1 4">Belongs to the glycosyl hydrolase 30 family.</text>
</comment>
<evidence type="ECO:0000313" key="6">
    <source>
        <dbReference type="EMBL" id="MFB9213506.1"/>
    </source>
</evidence>
<organism evidence="6 7">
    <name type="scientific">Echinicola jeungdonensis</name>
    <dbReference type="NCBI Taxonomy" id="709343"/>
    <lineage>
        <taxon>Bacteria</taxon>
        <taxon>Pseudomonadati</taxon>
        <taxon>Bacteroidota</taxon>
        <taxon>Cytophagia</taxon>
        <taxon>Cytophagales</taxon>
        <taxon>Cyclobacteriaceae</taxon>
        <taxon>Echinicola</taxon>
    </lineage>
</organism>
<keyword evidence="7" id="KW-1185">Reference proteome</keyword>
<feature type="domain" description="Glycosyl hydrolase family 30 TIM-barrel" evidence="5">
    <location>
        <begin position="201"/>
        <end position="301"/>
    </location>
</feature>
<dbReference type="InterPro" id="IPR017853">
    <property type="entry name" value="GH"/>
</dbReference>
<keyword evidence="4" id="KW-0326">Glycosidase</keyword>
<protein>
    <recommendedName>
        <fullName evidence="5">Glycosyl hydrolase family 30 TIM-barrel domain-containing protein</fullName>
    </recommendedName>
</protein>
<gene>
    <name evidence="6" type="ORF">ACFFUR_16940</name>
</gene>
<evidence type="ECO:0000256" key="2">
    <source>
        <dbReference type="ARBA" id="ARBA00022729"/>
    </source>
</evidence>
<comment type="caution">
    <text evidence="6">The sequence shown here is derived from an EMBL/GenBank/DDBJ whole genome shotgun (WGS) entry which is preliminary data.</text>
</comment>
<evidence type="ECO:0000256" key="1">
    <source>
        <dbReference type="ARBA" id="ARBA00005382"/>
    </source>
</evidence>
<dbReference type="Proteomes" id="UP001589654">
    <property type="component" value="Unassembled WGS sequence"/>
</dbReference>
<dbReference type="RefSeq" id="WP_290248951.1">
    <property type="nucleotide sequence ID" value="NZ_JAUFQT010000002.1"/>
</dbReference>
<reference evidence="6 7" key="1">
    <citation type="submission" date="2024-09" db="EMBL/GenBank/DDBJ databases">
        <authorList>
            <person name="Sun Q."/>
            <person name="Mori K."/>
        </authorList>
    </citation>
    <scope>NUCLEOTIDE SEQUENCE [LARGE SCALE GENOMIC DNA]</scope>
    <source>
        <strain evidence="6 7">CECT 7682</strain>
    </source>
</reference>
<dbReference type="EMBL" id="JBHMEW010000068">
    <property type="protein sequence ID" value="MFB9213506.1"/>
    <property type="molecule type" value="Genomic_DNA"/>
</dbReference>
<dbReference type="InterPro" id="IPR001139">
    <property type="entry name" value="Glyco_hydro_30"/>
</dbReference>
<proteinExistence type="inferred from homology"/>
<keyword evidence="3 4" id="KW-0378">Hydrolase</keyword>
<evidence type="ECO:0000313" key="7">
    <source>
        <dbReference type="Proteomes" id="UP001589654"/>
    </source>
</evidence>
<accession>A0ABV5J9Y6</accession>
<sequence>MKYLFKPTNLRRWGPYVLTFFMMLSCVEDTDKVDKVGLLAWDVVTLSEEELPANGGSVTLNVDWAYTQWNIRVEEVLEGEDFIDQITPRTAGNSSIGATSTAVNIRFKDNPQPIQNVVRLELRSLDEDIRHSVVLTQAAKEIDPVMVQLDPNTRFQTISGFGGGNMMWGFDYLNAEEIRLAFGTGPGELGLSIYRVRLSPVREDWSALVETVKEARKYGAKIIASPWSPPAAFKNNNELIGGHLLEAHYADYAEYLNDFVQFMAGEGAPVDVVSIQNEPDIQVSYESCDWTADQVYDFIKNHGDAIQGA</sequence>
<evidence type="ECO:0000256" key="4">
    <source>
        <dbReference type="RuleBase" id="RU361188"/>
    </source>
</evidence>
<dbReference type="SUPFAM" id="SSF51445">
    <property type="entry name" value="(Trans)glycosidases"/>
    <property type="match status" value="1"/>
</dbReference>
<dbReference type="PANTHER" id="PTHR11069">
    <property type="entry name" value="GLUCOSYLCERAMIDASE"/>
    <property type="match status" value="1"/>
</dbReference>
<dbReference type="PROSITE" id="PS51257">
    <property type="entry name" value="PROKAR_LIPOPROTEIN"/>
    <property type="match status" value="1"/>
</dbReference>